<keyword evidence="1" id="KW-0732">Signal</keyword>
<dbReference type="InterPro" id="IPR001853">
    <property type="entry name" value="DSBA-like_thioredoxin_dom"/>
</dbReference>
<name>A0ABQ1JFS4_9SPHN</name>
<dbReference type="InterPro" id="IPR036249">
    <property type="entry name" value="Thioredoxin-like_sf"/>
</dbReference>
<comment type="caution">
    <text evidence="6">The sequence shown here is derived from an EMBL/GenBank/DDBJ whole genome shotgun (WGS) entry which is preliminary data.</text>
</comment>
<protein>
    <submittedName>
        <fullName evidence="6">Membrane protein</fullName>
    </submittedName>
</protein>
<sequence length="260" mass="27218">MGVAVLLTIAAGIGTFMWQSGGMIPSTGGEAAQDANAAATAAGFDTKDKAAIEAIVRAYILENPEIIPEAVQKLQGKQAANRIASVRSEVEKPFAAAFAGNPDGDIVLAEYSDFACGFCRQSVSDVARLVSEDKNLKIVFHELPILSDESRLAAAWGLAAAQQGKYYAFYKAMFGAGRPSQATIEQAAKTAGLDIAAARSFAATKQADEVIDANIRIAQQLEFSGTPSWVVGNKVLNGAVGYDELKSAIDEARAAKKAVG</sequence>
<organism evidence="6 7">
    <name type="scientific">Blastomonas aquatica</name>
    <dbReference type="NCBI Taxonomy" id="1510276"/>
    <lineage>
        <taxon>Bacteria</taxon>
        <taxon>Pseudomonadati</taxon>
        <taxon>Pseudomonadota</taxon>
        <taxon>Alphaproteobacteria</taxon>
        <taxon>Sphingomonadales</taxon>
        <taxon>Sphingomonadaceae</taxon>
        <taxon>Blastomonas</taxon>
    </lineage>
</organism>
<dbReference type="SUPFAM" id="SSF52833">
    <property type="entry name" value="Thioredoxin-like"/>
    <property type="match status" value="1"/>
</dbReference>
<keyword evidence="4" id="KW-0676">Redox-active center</keyword>
<dbReference type="PANTHER" id="PTHR13887">
    <property type="entry name" value="GLUTATHIONE S-TRANSFERASE KAPPA"/>
    <property type="match status" value="1"/>
</dbReference>
<evidence type="ECO:0000256" key="3">
    <source>
        <dbReference type="ARBA" id="ARBA00023157"/>
    </source>
</evidence>
<keyword evidence="3" id="KW-1015">Disulfide bond</keyword>
<dbReference type="Gene3D" id="3.40.30.10">
    <property type="entry name" value="Glutaredoxin"/>
    <property type="match status" value="1"/>
</dbReference>
<evidence type="ECO:0000313" key="6">
    <source>
        <dbReference type="EMBL" id="GGB67220.1"/>
    </source>
</evidence>
<dbReference type="InterPro" id="IPR013766">
    <property type="entry name" value="Thioredoxin_domain"/>
</dbReference>
<gene>
    <name evidence="6" type="primary">com1</name>
    <name evidence="6" type="ORF">GCM10010833_23050</name>
</gene>
<proteinExistence type="predicted"/>
<evidence type="ECO:0000256" key="2">
    <source>
        <dbReference type="ARBA" id="ARBA00023002"/>
    </source>
</evidence>
<evidence type="ECO:0000313" key="7">
    <source>
        <dbReference type="Proteomes" id="UP000614261"/>
    </source>
</evidence>
<dbReference type="Pfam" id="PF01323">
    <property type="entry name" value="DSBA"/>
    <property type="match status" value="1"/>
</dbReference>
<reference evidence="7" key="1">
    <citation type="journal article" date="2019" name="Int. J. Syst. Evol. Microbiol.">
        <title>The Global Catalogue of Microorganisms (GCM) 10K type strain sequencing project: providing services to taxonomists for standard genome sequencing and annotation.</title>
        <authorList>
            <consortium name="The Broad Institute Genomics Platform"/>
            <consortium name="The Broad Institute Genome Sequencing Center for Infectious Disease"/>
            <person name="Wu L."/>
            <person name="Ma J."/>
        </authorList>
    </citation>
    <scope>NUCLEOTIDE SEQUENCE [LARGE SCALE GENOMIC DNA]</scope>
    <source>
        <strain evidence="7">CGMCC 1.12851</strain>
    </source>
</reference>
<feature type="domain" description="Thioredoxin" evidence="5">
    <location>
        <begin position="60"/>
        <end position="254"/>
    </location>
</feature>
<dbReference type="CDD" id="cd03023">
    <property type="entry name" value="DsbA_Com1_like"/>
    <property type="match status" value="1"/>
</dbReference>
<keyword evidence="7" id="KW-1185">Reference proteome</keyword>
<dbReference type="PANTHER" id="PTHR13887:SF14">
    <property type="entry name" value="DISULFIDE BOND FORMATION PROTEIN D"/>
    <property type="match status" value="1"/>
</dbReference>
<dbReference type="Pfam" id="PF18312">
    <property type="entry name" value="ScsC_N"/>
    <property type="match status" value="1"/>
</dbReference>
<dbReference type="InterPro" id="IPR041205">
    <property type="entry name" value="ScsC_N"/>
</dbReference>
<evidence type="ECO:0000256" key="1">
    <source>
        <dbReference type="ARBA" id="ARBA00022729"/>
    </source>
</evidence>
<accession>A0ABQ1JFS4</accession>
<dbReference type="Proteomes" id="UP000614261">
    <property type="component" value="Unassembled WGS sequence"/>
</dbReference>
<dbReference type="EMBL" id="BMGD01000003">
    <property type="protein sequence ID" value="GGB67220.1"/>
    <property type="molecule type" value="Genomic_DNA"/>
</dbReference>
<evidence type="ECO:0000256" key="4">
    <source>
        <dbReference type="ARBA" id="ARBA00023284"/>
    </source>
</evidence>
<evidence type="ECO:0000259" key="5">
    <source>
        <dbReference type="PROSITE" id="PS51352"/>
    </source>
</evidence>
<dbReference type="PROSITE" id="PS51352">
    <property type="entry name" value="THIOREDOXIN_2"/>
    <property type="match status" value="1"/>
</dbReference>
<keyword evidence="2" id="KW-0560">Oxidoreductase</keyword>